<organism evidence="2">
    <name type="scientific">Octopus bimaculoides</name>
    <name type="common">California two-spotted octopus</name>
    <dbReference type="NCBI Taxonomy" id="37653"/>
    <lineage>
        <taxon>Eukaryota</taxon>
        <taxon>Metazoa</taxon>
        <taxon>Spiralia</taxon>
        <taxon>Lophotrochozoa</taxon>
        <taxon>Mollusca</taxon>
        <taxon>Cephalopoda</taxon>
        <taxon>Coleoidea</taxon>
        <taxon>Octopodiformes</taxon>
        <taxon>Octopoda</taxon>
        <taxon>Incirrata</taxon>
        <taxon>Octopodidae</taxon>
        <taxon>Octopus</taxon>
    </lineage>
</organism>
<keyword evidence="1" id="KW-0812">Transmembrane</keyword>
<gene>
    <name evidence="2" type="ORF">OCBIM_22036630mg</name>
</gene>
<dbReference type="AlphaFoldDB" id="A0A0L8I3D3"/>
<keyword evidence="1" id="KW-0472">Membrane</keyword>
<accession>A0A0L8I3D3</accession>
<sequence length="60" mass="7190">MSQNENFILLNYLYILPGLTILLNQFYSYHQCISPPVTSVFKTKCPSLFYYNNHLFLYNF</sequence>
<feature type="transmembrane region" description="Helical" evidence="1">
    <location>
        <begin position="7"/>
        <end position="27"/>
    </location>
</feature>
<keyword evidence="1" id="KW-1133">Transmembrane helix</keyword>
<name>A0A0L8I3D3_OCTBM</name>
<reference evidence="2" key="1">
    <citation type="submission" date="2015-07" db="EMBL/GenBank/DDBJ databases">
        <title>MeaNS - Measles Nucleotide Surveillance Program.</title>
        <authorList>
            <person name="Tran T."/>
            <person name="Druce J."/>
        </authorList>
    </citation>
    <scope>NUCLEOTIDE SEQUENCE</scope>
    <source>
        <strain evidence="2">UCB-OBI-ISO-001</strain>
        <tissue evidence="2">Gonad</tissue>
    </source>
</reference>
<proteinExistence type="predicted"/>
<protein>
    <submittedName>
        <fullName evidence="2">Uncharacterized protein</fullName>
    </submittedName>
</protein>
<dbReference type="EMBL" id="KQ416651">
    <property type="protein sequence ID" value="KOF96023.1"/>
    <property type="molecule type" value="Genomic_DNA"/>
</dbReference>
<evidence type="ECO:0000256" key="1">
    <source>
        <dbReference type="SAM" id="Phobius"/>
    </source>
</evidence>
<evidence type="ECO:0000313" key="2">
    <source>
        <dbReference type="EMBL" id="KOF96023.1"/>
    </source>
</evidence>